<keyword evidence="2" id="KW-1185">Reference proteome</keyword>
<dbReference type="Gene3D" id="1.20.120.330">
    <property type="entry name" value="Nucleotidyltransferases domain 2"/>
    <property type="match status" value="1"/>
</dbReference>
<evidence type="ECO:0000313" key="2">
    <source>
        <dbReference type="Proteomes" id="UP000241639"/>
    </source>
</evidence>
<proteinExistence type="predicted"/>
<keyword evidence="1" id="KW-0808">Transferase</keyword>
<dbReference type="GO" id="GO:0016779">
    <property type="term" value="F:nucleotidyltransferase activity"/>
    <property type="evidence" value="ECO:0007669"/>
    <property type="project" value="UniProtKB-KW"/>
</dbReference>
<dbReference type="RefSeq" id="WP_107727264.1">
    <property type="nucleotide sequence ID" value="NZ_PZZP01000001.1"/>
</dbReference>
<keyword evidence="1" id="KW-0548">Nucleotidyltransferase</keyword>
<dbReference type="OrthoDB" id="9776406at2"/>
<organism evidence="1 2">
    <name type="scientific">Desmospora activa DSM 45169</name>
    <dbReference type="NCBI Taxonomy" id="1121389"/>
    <lineage>
        <taxon>Bacteria</taxon>
        <taxon>Bacillati</taxon>
        <taxon>Bacillota</taxon>
        <taxon>Bacilli</taxon>
        <taxon>Bacillales</taxon>
        <taxon>Thermoactinomycetaceae</taxon>
        <taxon>Desmospora</taxon>
    </lineage>
</organism>
<dbReference type="InterPro" id="IPR043519">
    <property type="entry name" value="NT_sf"/>
</dbReference>
<gene>
    <name evidence="1" type="ORF">C8J48_2537</name>
</gene>
<dbReference type="EMBL" id="PZZP01000001">
    <property type="protein sequence ID" value="PTM59900.1"/>
    <property type="molecule type" value="Genomic_DNA"/>
</dbReference>
<protein>
    <submittedName>
        <fullName evidence="1">Aminoglycoside 6-adenylyltransferase</fullName>
    </submittedName>
</protein>
<reference evidence="1 2" key="1">
    <citation type="submission" date="2018-04" db="EMBL/GenBank/DDBJ databases">
        <title>Genomic Encyclopedia of Archaeal and Bacterial Type Strains, Phase II (KMG-II): from individual species to whole genera.</title>
        <authorList>
            <person name="Goeker M."/>
        </authorList>
    </citation>
    <scope>NUCLEOTIDE SEQUENCE [LARGE SCALE GENOMIC DNA]</scope>
    <source>
        <strain evidence="1 2">DSM 45169</strain>
    </source>
</reference>
<comment type="caution">
    <text evidence="1">The sequence shown here is derived from an EMBL/GenBank/DDBJ whole genome shotgun (WGS) entry which is preliminary data.</text>
</comment>
<sequence>MRNEQEVLEQILQFAKRDPNIRCVVMNGSRTNPNAPKDFMQDYDVDFYLADVKNHPYNTDRAWIDGFGDRVVVQYEYFEEDGSSIFMMQFQDSVRIDLSFKDVKSIREVFDDSLSKVLLDKDNLNLELPEPSDRSYLVKQPSKYLWDLHMVELWWLQVYIAKELWRDELPRVKNLYDYYFMESLQYLLEWHVGVNYDWNVNVGSSGKWLKRFLEPDIYEEYLSLYCGADPEEQWEKLFQAGAFIRKVGVPLAERLGFDYPLEDERRVAAYIEKIRKLPSDAQSLDG</sequence>
<accession>A0A2T4ZDE0</accession>
<dbReference type="AlphaFoldDB" id="A0A2T4ZDE0"/>
<dbReference type="SUPFAM" id="SSF81631">
    <property type="entry name" value="PAP/OAS1 substrate-binding domain"/>
    <property type="match status" value="1"/>
</dbReference>
<evidence type="ECO:0000313" key="1">
    <source>
        <dbReference type="EMBL" id="PTM59900.1"/>
    </source>
</evidence>
<name>A0A2T4ZDE0_9BACL</name>
<dbReference type="Proteomes" id="UP000241639">
    <property type="component" value="Unassembled WGS sequence"/>
</dbReference>
<dbReference type="Pfam" id="PF04439">
    <property type="entry name" value="Adenyl_transf"/>
    <property type="match status" value="1"/>
</dbReference>
<dbReference type="Gene3D" id="3.30.460.10">
    <property type="entry name" value="Beta Polymerase, domain 2"/>
    <property type="match status" value="1"/>
</dbReference>
<dbReference type="SUPFAM" id="SSF81301">
    <property type="entry name" value="Nucleotidyltransferase"/>
    <property type="match status" value="1"/>
</dbReference>
<dbReference type="InterPro" id="IPR007530">
    <property type="entry name" value="Aminoglycoside_adenylylTfrase"/>
</dbReference>